<dbReference type="AlphaFoldDB" id="A0A8C4X1F2"/>
<feature type="domain" description="Transposable element P transposase-like GTP-binding insertion" evidence="1">
    <location>
        <begin position="1"/>
        <end position="62"/>
    </location>
</feature>
<evidence type="ECO:0000313" key="4">
    <source>
        <dbReference type="Proteomes" id="UP000694388"/>
    </source>
</evidence>
<sequence length="213" mass="24198">MKVITAAQTLNSSVADAIEFCREELKRPEFQGSEGTCIFIRTLDQLVDLLNSRNPLARNYKALMHPAREEAFLSFLEKTSNYLTTLTNTSGQLMTKTRLKTAFIGMLTCIVSIKNLYLTYVQPQNSSLNYLLTYKLSQDHIELFFGAVRLACGGNSNPTARQFIAAYKRLLMRHDIKANKGTVQPRMQHASSQLCHSKISRRGLSQIRRRIFS</sequence>
<evidence type="ECO:0000259" key="2">
    <source>
        <dbReference type="Pfam" id="PF21789"/>
    </source>
</evidence>
<protein>
    <submittedName>
        <fullName evidence="3">Uncharacterized protein</fullName>
    </submittedName>
</protein>
<accession>A0A8C4X1F2</accession>
<dbReference type="InterPro" id="IPR048367">
    <property type="entry name" value="TNP-like_RNaseH_C"/>
</dbReference>
<proteinExistence type="predicted"/>
<dbReference type="Ensembl" id="ENSEBUT00000026981.1">
    <property type="protein sequence ID" value="ENSEBUP00000026405.1"/>
    <property type="gene ID" value="ENSEBUG00000016266.1"/>
</dbReference>
<dbReference type="PANTHER" id="PTHR47577:SF2">
    <property type="entry name" value="THAP DOMAIN CONTAINING 9"/>
    <property type="match status" value="1"/>
</dbReference>
<dbReference type="Pfam" id="PF21789">
    <property type="entry name" value="TNP-like_RNaseH_C"/>
    <property type="match status" value="1"/>
</dbReference>
<dbReference type="InterPro" id="IPR048366">
    <property type="entry name" value="TNP-like_GBD"/>
</dbReference>
<dbReference type="Proteomes" id="UP000694388">
    <property type="component" value="Unplaced"/>
</dbReference>
<feature type="domain" description="Transposable element P transposase-like RNase H C-terminal" evidence="2">
    <location>
        <begin position="134"/>
        <end position="168"/>
    </location>
</feature>
<evidence type="ECO:0000259" key="1">
    <source>
        <dbReference type="Pfam" id="PF21788"/>
    </source>
</evidence>
<reference evidence="3" key="2">
    <citation type="submission" date="2025-09" db="UniProtKB">
        <authorList>
            <consortium name="Ensembl"/>
        </authorList>
    </citation>
    <scope>IDENTIFICATION</scope>
</reference>
<dbReference type="Pfam" id="PF21788">
    <property type="entry name" value="TNP-like_GBD"/>
    <property type="match status" value="1"/>
</dbReference>
<dbReference type="GeneTree" id="ENSGT00940000161474"/>
<keyword evidence="4" id="KW-1185">Reference proteome</keyword>
<name>A0A8C4X1F2_EPTBU</name>
<evidence type="ECO:0000313" key="3">
    <source>
        <dbReference type="Ensembl" id="ENSEBUP00000026405.1"/>
    </source>
</evidence>
<dbReference type="OMA" id="KIANCIG"/>
<dbReference type="PANTHER" id="PTHR47577">
    <property type="entry name" value="THAP DOMAIN-CONTAINING PROTEIN 6"/>
    <property type="match status" value="1"/>
</dbReference>
<reference evidence="3" key="1">
    <citation type="submission" date="2025-08" db="UniProtKB">
        <authorList>
            <consortium name="Ensembl"/>
        </authorList>
    </citation>
    <scope>IDENTIFICATION</scope>
</reference>
<organism evidence="3 4">
    <name type="scientific">Eptatretus burgeri</name>
    <name type="common">Inshore hagfish</name>
    <dbReference type="NCBI Taxonomy" id="7764"/>
    <lineage>
        <taxon>Eukaryota</taxon>
        <taxon>Metazoa</taxon>
        <taxon>Chordata</taxon>
        <taxon>Craniata</taxon>
        <taxon>Vertebrata</taxon>
        <taxon>Cyclostomata</taxon>
        <taxon>Myxini</taxon>
        <taxon>Myxiniformes</taxon>
        <taxon>Myxinidae</taxon>
        <taxon>Eptatretinae</taxon>
        <taxon>Eptatretus</taxon>
    </lineage>
</organism>